<dbReference type="Proteomes" id="UP000313359">
    <property type="component" value="Unassembled WGS sequence"/>
</dbReference>
<name>A0A5C2SJG2_9APHY</name>
<accession>A0A5C2SJG2</accession>
<gene>
    <name evidence="2" type="ORF">L227DRAFT_386250</name>
</gene>
<keyword evidence="3" id="KW-1185">Reference proteome</keyword>
<feature type="region of interest" description="Disordered" evidence="1">
    <location>
        <begin position="1"/>
        <end position="41"/>
    </location>
</feature>
<evidence type="ECO:0000256" key="1">
    <source>
        <dbReference type="SAM" id="MobiDB-lite"/>
    </source>
</evidence>
<reference evidence="2" key="1">
    <citation type="journal article" date="2018" name="Genome Biol. Evol.">
        <title>Genomics and development of Lentinus tigrinus, a white-rot wood-decaying mushroom with dimorphic fruiting bodies.</title>
        <authorList>
            <person name="Wu B."/>
            <person name="Xu Z."/>
            <person name="Knudson A."/>
            <person name="Carlson A."/>
            <person name="Chen N."/>
            <person name="Kovaka S."/>
            <person name="LaButti K."/>
            <person name="Lipzen A."/>
            <person name="Pennachio C."/>
            <person name="Riley R."/>
            <person name="Schakwitz W."/>
            <person name="Umezawa K."/>
            <person name="Ohm R.A."/>
            <person name="Grigoriev I.V."/>
            <person name="Nagy L.G."/>
            <person name="Gibbons J."/>
            <person name="Hibbett D."/>
        </authorList>
    </citation>
    <scope>NUCLEOTIDE SEQUENCE [LARGE SCALE GENOMIC DNA]</scope>
    <source>
        <strain evidence="2">ALCF2SS1-6</strain>
    </source>
</reference>
<evidence type="ECO:0000313" key="2">
    <source>
        <dbReference type="EMBL" id="RPD63337.1"/>
    </source>
</evidence>
<dbReference type="AlphaFoldDB" id="A0A5C2SJG2"/>
<feature type="compositionally biased region" description="Basic and acidic residues" evidence="1">
    <location>
        <begin position="31"/>
        <end position="41"/>
    </location>
</feature>
<dbReference type="EMBL" id="ML122256">
    <property type="protein sequence ID" value="RPD63337.1"/>
    <property type="molecule type" value="Genomic_DNA"/>
</dbReference>
<sequence length="290" mass="31023">MEAFYLRRPAPPRLTDVPSGLQSKKGTSPQEQRRWRPVHSELEDEYESAHALYTSGTSKPAKDEFTKPGSRCCCCTLLAPFLVAISCRPGLQVALLATHRAGYARLPGAAREAPRSRAASLRRHSPHAPPNSLPLSVCASVRLPVSNFHSASSTCCCCATPAEPRLAPCATGLAVHLLLLVPLLPFALAHGWRAIYDVSLRCVDPWAAAGHSHTVLNCIGERHTPTAIPIPDPEVPEAQKTEKPTALGPVSLASAACGMSNRMCWGPAIDRLLLPTLPTRSPAHILAASP</sequence>
<feature type="compositionally biased region" description="Polar residues" evidence="1">
    <location>
        <begin position="20"/>
        <end position="30"/>
    </location>
</feature>
<protein>
    <submittedName>
        <fullName evidence="2">Uncharacterized protein</fullName>
    </submittedName>
</protein>
<organism evidence="2 3">
    <name type="scientific">Lentinus tigrinus ALCF2SS1-6</name>
    <dbReference type="NCBI Taxonomy" id="1328759"/>
    <lineage>
        <taxon>Eukaryota</taxon>
        <taxon>Fungi</taxon>
        <taxon>Dikarya</taxon>
        <taxon>Basidiomycota</taxon>
        <taxon>Agaricomycotina</taxon>
        <taxon>Agaricomycetes</taxon>
        <taxon>Polyporales</taxon>
        <taxon>Polyporaceae</taxon>
        <taxon>Lentinus</taxon>
    </lineage>
</organism>
<proteinExistence type="predicted"/>
<evidence type="ECO:0000313" key="3">
    <source>
        <dbReference type="Proteomes" id="UP000313359"/>
    </source>
</evidence>